<accession>B7G6E1</accession>
<gene>
    <name evidence="1" type="ORF">PHATRDRAFT_38627</name>
</gene>
<dbReference type="Proteomes" id="UP000000759">
    <property type="component" value="Chromosome 16"/>
</dbReference>
<reference evidence="1 2" key="1">
    <citation type="journal article" date="2008" name="Nature">
        <title>The Phaeodactylum genome reveals the evolutionary history of diatom genomes.</title>
        <authorList>
            <person name="Bowler C."/>
            <person name="Allen A.E."/>
            <person name="Badger J.H."/>
            <person name="Grimwood J."/>
            <person name="Jabbari K."/>
            <person name="Kuo A."/>
            <person name="Maheswari U."/>
            <person name="Martens C."/>
            <person name="Maumus F."/>
            <person name="Otillar R.P."/>
            <person name="Rayko E."/>
            <person name="Salamov A."/>
            <person name="Vandepoele K."/>
            <person name="Beszteri B."/>
            <person name="Gruber A."/>
            <person name="Heijde M."/>
            <person name="Katinka M."/>
            <person name="Mock T."/>
            <person name="Valentin K."/>
            <person name="Verret F."/>
            <person name="Berges J.A."/>
            <person name="Brownlee C."/>
            <person name="Cadoret J.P."/>
            <person name="Chiovitti A."/>
            <person name="Choi C.J."/>
            <person name="Coesel S."/>
            <person name="De Martino A."/>
            <person name="Detter J.C."/>
            <person name="Durkin C."/>
            <person name="Falciatore A."/>
            <person name="Fournet J."/>
            <person name="Haruta M."/>
            <person name="Huysman M.J."/>
            <person name="Jenkins B.D."/>
            <person name="Jiroutova K."/>
            <person name="Jorgensen R.E."/>
            <person name="Joubert Y."/>
            <person name="Kaplan A."/>
            <person name="Kroger N."/>
            <person name="Kroth P.G."/>
            <person name="La Roche J."/>
            <person name="Lindquist E."/>
            <person name="Lommer M."/>
            <person name="Martin-Jezequel V."/>
            <person name="Lopez P.J."/>
            <person name="Lucas S."/>
            <person name="Mangogna M."/>
            <person name="McGinnis K."/>
            <person name="Medlin L.K."/>
            <person name="Montsant A."/>
            <person name="Oudot-Le Secq M.P."/>
            <person name="Napoli C."/>
            <person name="Obornik M."/>
            <person name="Parker M.S."/>
            <person name="Petit J.L."/>
            <person name="Porcel B.M."/>
            <person name="Poulsen N."/>
            <person name="Robison M."/>
            <person name="Rychlewski L."/>
            <person name="Rynearson T.A."/>
            <person name="Schmutz J."/>
            <person name="Shapiro H."/>
            <person name="Siaut M."/>
            <person name="Stanley M."/>
            <person name="Sussman M.R."/>
            <person name="Taylor A.R."/>
            <person name="Vardi A."/>
            <person name="von Dassow P."/>
            <person name="Vyverman W."/>
            <person name="Willis A."/>
            <person name="Wyrwicz L.S."/>
            <person name="Rokhsar D.S."/>
            <person name="Weissenbach J."/>
            <person name="Armbrust E.V."/>
            <person name="Green B.R."/>
            <person name="Van de Peer Y."/>
            <person name="Grigoriev I.V."/>
        </authorList>
    </citation>
    <scope>NUCLEOTIDE SEQUENCE [LARGE SCALE GENOMIC DNA]</scope>
    <source>
        <strain evidence="1 2">CCAP 1055/1</strain>
    </source>
</reference>
<keyword evidence="2" id="KW-1185">Reference proteome</keyword>
<proteinExistence type="predicted"/>
<dbReference type="PaxDb" id="2850-Phatr38627"/>
<dbReference type="KEGG" id="pti:PHATRDRAFT_38627"/>
<dbReference type="EMBL" id="CM000618">
    <property type="protein sequence ID" value="EEC45998.1"/>
    <property type="molecule type" value="Genomic_DNA"/>
</dbReference>
<organism evidence="1 2">
    <name type="scientific">Phaeodactylum tricornutum (strain CCAP 1055/1)</name>
    <dbReference type="NCBI Taxonomy" id="556484"/>
    <lineage>
        <taxon>Eukaryota</taxon>
        <taxon>Sar</taxon>
        <taxon>Stramenopiles</taxon>
        <taxon>Ochrophyta</taxon>
        <taxon>Bacillariophyta</taxon>
        <taxon>Bacillariophyceae</taxon>
        <taxon>Bacillariophycidae</taxon>
        <taxon>Naviculales</taxon>
        <taxon>Phaeodactylaceae</taxon>
        <taxon>Phaeodactylum</taxon>
    </lineage>
</organism>
<sequence length="206" mass="22203">MQKRTKRMGQRRILLALLVLSARTIFTSTFTLGAIETKQRCTTSSTEIHATSRKEFLSQFVVAGSLLIPTAASADITNKVASSAALRKVKICQKKLVAMEDYVLLSDYAAIKDSLRAAPFSDVRKAASTLVRGGEDGPDAEGLQTKYKAFITSIEKMDGTASVALRGRKLSDGEFLAAYSAAVVALADFVALAEEAIKVPLREEPV</sequence>
<dbReference type="HOGENOM" id="CLU_1374591_0_0_1"/>
<protein>
    <submittedName>
        <fullName evidence="1">Uncharacterized protein</fullName>
    </submittedName>
</protein>
<evidence type="ECO:0000313" key="1">
    <source>
        <dbReference type="EMBL" id="EEC45998.1"/>
    </source>
</evidence>
<dbReference type="GeneID" id="7203531"/>
<name>B7G6E1_PHATC</name>
<evidence type="ECO:0000313" key="2">
    <source>
        <dbReference type="Proteomes" id="UP000000759"/>
    </source>
</evidence>
<dbReference type="AlphaFoldDB" id="B7G6E1"/>
<dbReference type="eggNOG" id="ENOG502RVRX">
    <property type="taxonomic scope" value="Eukaryota"/>
</dbReference>
<dbReference type="InParanoid" id="B7G6E1"/>
<dbReference type="OrthoDB" id="45514at2759"/>
<dbReference type="RefSeq" id="XP_002182711.1">
    <property type="nucleotide sequence ID" value="XM_002182675.1"/>
</dbReference>
<reference evidence="2" key="2">
    <citation type="submission" date="2008-08" db="EMBL/GenBank/DDBJ databases">
        <authorList>
            <consortium name="Diatom Consortium"/>
            <person name="Grigoriev I."/>
            <person name="Grimwood J."/>
            <person name="Kuo A."/>
            <person name="Otillar R.P."/>
            <person name="Salamov A."/>
            <person name="Detter J.C."/>
            <person name="Lindquist E."/>
            <person name="Shapiro H."/>
            <person name="Lucas S."/>
            <person name="Glavina del Rio T."/>
            <person name="Pitluck S."/>
            <person name="Rokhsar D."/>
            <person name="Bowler C."/>
        </authorList>
    </citation>
    <scope>GENOME REANNOTATION</scope>
    <source>
        <strain evidence="2">CCAP 1055/1</strain>
    </source>
</reference>